<reference evidence="1" key="1">
    <citation type="submission" date="2019-08" db="EMBL/GenBank/DDBJ databases">
        <authorList>
            <person name="Kucharzyk K."/>
            <person name="Murdoch R.W."/>
            <person name="Higgins S."/>
            <person name="Loffler F."/>
        </authorList>
    </citation>
    <scope>NUCLEOTIDE SEQUENCE</scope>
</reference>
<accession>A0A645DN64</accession>
<dbReference type="EMBL" id="VSSQ01038039">
    <property type="protein sequence ID" value="MPM90900.1"/>
    <property type="molecule type" value="Genomic_DNA"/>
</dbReference>
<name>A0A645DN64_9ZZZZ</name>
<organism evidence="1">
    <name type="scientific">bioreactor metagenome</name>
    <dbReference type="NCBI Taxonomy" id="1076179"/>
    <lineage>
        <taxon>unclassified sequences</taxon>
        <taxon>metagenomes</taxon>
        <taxon>ecological metagenomes</taxon>
    </lineage>
</organism>
<proteinExistence type="predicted"/>
<comment type="caution">
    <text evidence="1">The sequence shown here is derived from an EMBL/GenBank/DDBJ whole genome shotgun (WGS) entry which is preliminary data.</text>
</comment>
<dbReference type="AlphaFoldDB" id="A0A645DN64"/>
<protein>
    <submittedName>
        <fullName evidence="1">Uncharacterized protein</fullName>
    </submittedName>
</protein>
<gene>
    <name evidence="1" type="ORF">SDC9_138023</name>
</gene>
<sequence length="71" mass="8048">MGERLFADPFPLILHFDGYLLPIFFVPFHDKVDAGAFVAVLDGVGKEVVEYLVEVVGYEIDFNLRFIAEKV</sequence>
<evidence type="ECO:0000313" key="1">
    <source>
        <dbReference type="EMBL" id="MPM90900.1"/>
    </source>
</evidence>